<keyword evidence="1" id="KW-1133">Transmembrane helix</keyword>
<evidence type="ECO:0000313" key="3">
    <source>
        <dbReference type="Ensembl" id="ENSDCDP00010041586.1"/>
    </source>
</evidence>
<feature type="transmembrane region" description="Helical" evidence="1">
    <location>
        <begin position="62"/>
        <end position="83"/>
    </location>
</feature>
<dbReference type="Ensembl" id="ENSDCDT00010051566.1">
    <property type="protein sequence ID" value="ENSDCDP00010041586.1"/>
    <property type="gene ID" value="ENSDCDG00010026353.1"/>
</dbReference>
<proteinExistence type="predicted"/>
<evidence type="ECO:0000256" key="1">
    <source>
        <dbReference type="SAM" id="Phobius"/>
    </source>
</evidence>
<keyword evidence="1" id="KW-0472">Membrane</keyword>
<dbReference type="Proteomes" id="UP000694580">
    <property type="component" value="Chromosome 2"/>
</dbReference>
<organism evidence="3 4">
    <name type="scientific">Denticeps clupeoides</name>
    <name type="common">denticle herring</name>
    <dbReference type="NCBI Taxonomy" id="299321"/>
    <lineage>
        <taxon>Eukaryota</taxon>
        <taxon>Metazoa</taxon>
        <taxon>Chordata</taxon>
        <taxon>Craniata</taxon>
        <taxon>Vertebrata</taxon>
        <taxon>Euteleostomi</taxon>
        <taxon>Actinopterygii</taxon>
        <taxon>Neopterygii</taxon>
        <taxon>Teleostei</taxon>
        <taxon>Clupei</taxon>
        <taxon>Clupeiformes</taxon>
        <taxon>Denticipitoidei</taxon>
        <taxon>Denticipitidae</taxon>
        <taxon>Denticeps</taxon>
    </lineage>
</organism>
<reference evidence="3 4" key="1">
    <citation type="submission" date="2020-06" db="EMBL/GenBank/DDBJ databases">
        <authorList>
            <consortium name="Wellcome Sanger Institute Data Sharing"/>
        </authorList>
    </citation>
    <scope>NUCLEOTIDE SEQUENCE [LARGE SCALE GENOMIC DNA]</scope>
</reference>
<keyword evidence="1" id="KW-0812">Transmembrane</keyword>
<protein>
    <submittedName>
        <fullName evidence="3">Uncharacterized protein</fullName>
    </submittedName>
</protein>
<dbReference type="AlphaFoldDB" id="A0AAY4DBL4"/>
<feature type="chain" id="PRO_5044348578" evidence="2">
    <location>
        <begin position="18"/>
        <end position="131"/>
    </location>
</feature>
<dbReference type="InterPro" id="IPR029395">
    <property type="entry name" value="DUF4514"/>
</dbReference>
<reference evidence="3" key="3">
    <citation type="submission" date="2025-09" db="UniProtKB">
        <authorList>
            <consortium name="Ensembl"/>
        </authorList>
    </citation>
    <scope>IDENTIFICATION</scope>
</reference>
<sequence>MIYKVLLVVGVLETASALKKNHPNPLLRWPIFKSDHLSVHLTSCVQVFVFCLFCCPDVKYALIGAGIGGFFAALFIAIKIFMIKKQLLDNGYSGMWQSEQKNVCIYIYSIYQMPLSRATYNQFYSPGDTQG</sequence>
<dbReference type="Pfam" id="PF14986">
    <property type="entry name" value="DUF4514"/>
    <property type="match status" value="1"/>
</dbReference>
<evidence type="ECO:0000256" key="2">
    <source>
        <dbReference type="SAM" id="SignalP"/>
    </source>
</evidence>
<accession>A0AAY4DBL4</accession>
<evidence type="ECO:0000313" key="4">
    <source>
        <dbReference type="Proteomes" id="UP000694580"/>
    </source>
</evidence>
<feature type="signal peptide" evidence="2">
    <location>
        <begin position="1"/>
        <end position="17"/>
    </location>
</feature>
<name>A0AAY4DBL4_9TELE</name>
<reference evidence="3" key="2">
    <citation type="submission" date="2025-08" db="UniProtKB">
        <authorList>
            <consortium name="Ensembl"/>
        </authorList>
    </citation>
    <scope>IDENTIFICATION</scope>
</reference>
<feature type="transmembrane region" description="Helical" evidence="1">
    <location>
        <begin position="37"/>
        <end position="55"/>
    </location>
</feature>
<keyword evidence="2" id="KW-0732">Signal</keyword>
<keyword evidence="4" id="KW-1185">Reference proteome</keyword>